<reference evidence="1 2" key="1">
    <citation type="journal article" date="2016" name="Mol. Biol. Evol.">
        <title>Comparative Genomics of Early-Diverging Mushroom-Forming Fungi Provides Insights into the Origins of Lignocellulose Decay Capabilities.</title>
        <authorList>
            <person name="Nagy L.G."/>
            <person name="Riley R."/>
            <person name="Tritt A."/>
            <person name="Adam C."/>
            <person name="Daum C."/>
            <person name="Floudas D."/>
            <person name="Sun H."/>
            <person name="Yadav J.S."/>
            <person name="Pangilinan J."/>
            <person name="Larsson K.H."/>
            <person name="Matsuura K."/>
            <person name="Barry K."/>
            <person name="Labutti K."/>
            <person name="Kuo R."/>
            <person name="Ohm R.A."/>
            <person name="Bhattacharya S.S."/>
            <person name="Shirouzu T."/>
            <person name="Yoshinaga Y."/>
            <person name="Martin F.M."/>
            <person name="Grigoriev I.V."/>
            <person name="Hibbett D.S."/>
        </authorList>
    </citation>
    <scope>NUCLEOTIDE SEQUENCE [LARGE SCALE GENOMIC DNA]</scope>
    <source>
        <strain evidence="1 2">HHB12733</strain>
    </source>
</reference>
<dbReference type="InParanoid" id="A0A165HPE0"/>
<gene>
    <name evidence="1" type="ORF">CALCODRAFT_493488</name>
</gene>
<name>A0A165HPE0_9BASI</name>
<protein>
    <submittedName>
        <fullName evidence="1">Uncharacterized protein</fullName>
    </submittedName>
</protein>
<dbReference type="Proteomes" id="UP000076842">
    <property type="component" value="Unassembled WGS sequence"/>
</dbReference>
<organism evidence="1 2">
    <name type="scientific">Calocera cornea HHB12733</name>
    <dbReference type="NCBI Taxonomy" id="1353952"/>
    <lineage>
        <taxon>Eukaryota</taxon>
        <taxon>Fungi</taxon>
        <taxon>Dikarya</taxon>
        <taxon>Basidiomycota</taxon>
        <taxon>Agaricomycotina</taxon>
        <taxon>Dacrymycetes</taxon>
        <taxon>Dacrymycetales</taxon>
        <taxon>Dacrymycetaceae</taxon>
        <taxon>Calocera</taxon>
    </lineage>
</organism>
<evidence type="ECO:0000313" key="2">
    <source>
        <dbReference type="Proteomes" id="UP000076842"/>
    </source>
</evidence>
<accession>A0A165HPE0</accession>
<proteinExistence type="predicted"/>
<sequence length="77" mass="8758">MSRQPISSCSCMLCETVRSQFQPEPSISLHYAEAQYRADSHALSYLAVYYEINYPAISVACRSIRIDSNASERLQLH</sequence>
<dbReference type="EMBL" id="KV423939">
    <property type="protein sequence ID" value="KZT59557.1"/>
    <property type="molecule type" value="Genomic_DNA"/>
</dbReference>
<dbReference type="AlphaFoldDB" id="A0A165HPE0"/>
<keyword evidence="2" id="KW-1185">Reference proteome</keyword>
<evidence type="ECO:0000313" key="1">
    <source>
        <dbReference type="EMBL" id="KZT59557.1"/>
    </source>
</evidence>